<dbReference type="Gene3D" id="3.40.50.11340">
    <property type="match status" value="1"/>
</dbReference>
<reference evidence="6 7" key="1">
    <citation type="submission" date="2024-10" db="EMBL/GenBank/DDBJ databases">
        <title>Updated reference genomes for cyclostephanoid diatoms.</title>
        <authorList>
            <person name="Roberts W.R."/>
            <person name="Alverson A.J."/>
        </authorList>
    </citation>
    <scope>NUCLEOTIDE SEQUENCE [LARGE SCALE GENOMIC DNA]</scope>
    <source>
        <strain evidence="6 7">AJA228-03</strain>
    </source>
</reference>
<keyword evidence="3" id="KW-0119">Carbohydrate metabolism</keyword>
<evidence type="ECO:0000256" key="5">
    <source>
        <dbReference type="SAM" id="Phobius"/>
    </source>
</evidence>
<dbReference type="EMBL" id="JALLPB020000495">
    <property type="protein sequence ID" value="KAL3808542.1"/>
    <property type="molecule type" value="Genomic_DNA"/>
</dbReference>
<dbReference type="AlphaFoldDB" id="A0ABD3R6A6"/>
<accession>A0ABD3R6A6</accession>
<protein>
    <submittedName>
        <fullName evidence="6">Uncharacterized protein</fullName>
    </submittedName>
</protein>
<keyword evidence="2" id="KW-0294">Fucose metabolism</keyword>
<dbReference type="FunFam" id="3.40.50.11350:FF:000014">
    <property type="entry name" value="Uncharacterized protein"/>
    <property type="match status" value="1"/>
</dbReference>
<dbReference type="PANTHER" id="PTHR31469">
    <property type="entry name" value="OS07G0633600 PROTEIN"/>
    <property type="match status" value="1"/>
</dbReference>
<comment type="caution">
    <text evidence="6">The sequence shown here is derived from an EMBL/GenBank/DDBJ whole genome shotgun (WGS) entry which is preliminary data.</text>
</comment>
<dbReference type="Proteomes" id="UP001530377">
    <property type="component" value="Unassembled WGS sequence"/>
</dbReference>
<dbReference type="PANTHER" id="PTHR31469:SF8">
    <property type="entry name" value="OS07G0641000 PROTEIN"/>
    <property type="match status" value="1"/>
</dbReference>
<keyword evidence="5" id="KW-0812">Transmembrane</keyword>
<evidence type="ECO:0000256" key="2">
    <source>
        <dbReference type="ARBA" id="ARBA00023253"/>
    </source>
</evidence>
<evidence type="ECO:0000313" key="6">
    <source>
        <dbReference type="EMBL" id="KAL3808542.1"/>
    </source>
</evidence>
<feature type="transmembrane region" description="Helical" evidence="5">
    <location>
        <begin position="28"/>
        <end position="52"/>
    </location>
</feature>
<keyword evidence="7" id="KW-1185">Reference proteome</keyword>
<dbReference type="GO" id="GO:0016740">
    <property type="term" value="F:transferase activity"/>
    <property type="evidence" value="ECO:0007669"/>
    <property type="project" value="UniProtKB-KW"/>
</dbReference>
<name>A0ABD3R6A6_9STRA</name>
<evidence type="ECO:0000256" key="3">
    <source>
        <dbReference type="ARBA" id="ARBA00023277"/>
    </source>
</evidence>
<keyword evidence="5" id="KW-1133">Transmembrane helix</keyword>
<proteinExistence type="predicted"/>
<evidence type="ECO:0000313" key="7">
    <source>
        <dbReference type="Proteomes" id="UP001530377"/>
    </source>
</evidence>
<sequence length="769" mass="88650">MMIVPTKMTPSTPSSPRSPRHFLEEPPLFIRILRLIIPFFATSLLLTTAYLFHMMHHNPSDDVSDLDNFVTGKHDGGEANSVGGAALRHKMDLANFLLKKYDQEQTDKGQREAMDLGGWKGGNEDNFIKLVKDIGGGGGEHGSETEAKSVRGSNGEASSVTKLTWQQLQQKLVENNLLPSPIPLDRTARGFSGLPPGRTPALDGSRRGHIHCNNTLPAVEAVLSSMLAFWNDPPGIRDRDMGYPNVEPHPFVAPPLSREEAKNPKLSRRRYLTFEPDGGGWNNLRISFECIVTFAAVMGRTLVLPPEQMVYLLIPRKNDTRKGRNFYDYYKLNTDLQRRVPIITSEEFLKLEGGEDGLVPLVGYNSSHQELLRKISRSCENRKVADLFCGHLYDHYLLHGLWANITTEFPIRNCFIFDVDVFNLGNTSTLKPEMKDRINKFCMEGADSRTPYFYNQDMHESKVVHFTTLRMKWRLLAHHYAFFFFTDPKIGNYYKRFVRDFLRYHDEMYCAAGKIILALQYEDYLRQSDKERSSSLNLDSLLVGGYSSLHIRRGDLQFKEVKIDSNQWYQNTKEVWKPNEILYIATDERNQSFFDDFRRQHLGPLRFFDDYQILAGIDSIDPTQYGMIETIVASRGSVFAGTWFSTFSGYIVRLRGYYGISKFYTYYSWLDRKYAMHHWADVGYASTFAREYPIGWTGIDGDVFVDNDYEGDRQNLMNRDEMDRLNAKAESKFIYNKVSNSRRLDENNTSGFVGQRLRTVYERYLVWAT</sequence>
<feature type="region of interest" description="Disordered" evidence="4">
    <location>
        <begin position="1"/>
        <end position="20"/>
    </location>
</feature>
<dbReference type="Gene3D" id="3.40.50.11350">
    <property type="match status" value="1"/>
</dbReference>
<feature type="region of interest" description="Disordered" evidence="4">
    <location>
        <begin position="134"/>
        <end position="156"/>
    </location>
</feature>
<evidence type="ECO:0000256" key="1">
    <source>
        <dbReference type="ARBA" id="ARBA00022679"/>
    </source>
</evidence>
<keyword evidence="1" id="KW-0808">Transferase</keyword>
<dbReference type="Pfam" id="PF10250">
    <property type="entry name" value="O-FucT"/>
    <property type="match status" value="1"/>
</dbReference>
<keyword evidence="5" id="KW-0472">Membrane</keyword>
<gene>
    <name evidence="6" type="ORF">ACHAXA_002709</name>
</gene>
<dbReference type="GO" id="GO:0006004">
    <property type="term" value="P:fucose metabolic process"/>
    <property type="evidence" value="ECO:0007669"/>
    <property type="project" value="UniProtKB-KW"/>
</dbReference>
<organism evidence="6 7">
    <name type="scientific">Cyclostephanos tholiformis</name>
    <dbReference type="NCBI Taxonomy" id="382380"/>
    <lineage>
        <taxon>Eukaryota</taxon>
        <taxon>Sar</taxon>
        <taxon>Stramenopiles</taxon>
        <taxon>Ochrophyta</taxon>
        <taxon>Bacillariophyta</taxon>
        <taxon>Coscinodiscophyceae</taxon>
        <taxon>Thalassiosirophycidae</taxon>
        <taxon>Stephanodiscales</taxon>
        <taxon>Stephanodiscaceae</taxon>
        <taxon>Cyclostephanos</taxon>
    </lineage>
</organism>
<dbReference type="CDD" id="cd11296">
    <property type="entry name" value="O-FucT_like"/>
    <property type="match status" value="1"/>
</dbReference>
<dbReference type="InterPro" id="IPR019378">
    <property type="entry name" value="GDP-Fuc_O-FucTrfase"/>
</dbReference>
<evidence type="ECO:0000256" key="4">
    <source>
        <dbReference type="SAM" id="MobiDB-lite"/>
    </source>
</evidence>